<evidence type="ECO:0000256" key="3">
    <source>
        <dbReference type="SAM" id="Phobius"/>
    </source>
</evidence>
<keyword evidence="5" id="KW-1185">Reference proteome</keyword>
<dbReference type="Pfam" id="PF03137">
    <property type="entry name" value="OATP"/>
    <property type="match status" value="2"/>
</dbReference>
<evidence type="ECO:0008006" key="6">
    <source>
        <dbReference type="Google" id="ProtNLM"/>
    </source>
</evidence>
<evidence type="ECO:0000256" key="1">
    <source>
        <dbReference type="ARBA" id="ARBA00023157"/>
    </source>
</evidence>
<dbReference type="EMBL" id="JARBHB010000004">
    <property type="protein sequence ID" value="KAJ8886119.1"/>
    <property type="molecule type" value="Genomic_DNA"/>
</dbReference>
<evidence type="ECO:0000313" key="4">
    <source>
        <dbReference type="EMBL" id="KAJ8886119.1"/>
    </source>
</evidence>
<accession>A0ABQ9HPP4</accession>
<proteinExistence type="predicted"/>
<protein>
    <recommendedName>
        <fullName evidence="6">Solute carrier organic anion transporter family member</fullName>
    </recommendedName>
</protein>
<sequence length="443" mass="48270">MYAVVVADEMSLLCVSNKTREPASCSSSGARGDTSVTPLVLIFFSQLVLGIGTTLFHSLGQTYLDDHTKKTNAPFIMAMVMSLRMLGPAAGFAFSSFCLSLYIDPRLTPVITSQDPRWIGAWWLGWLVLGSMMLVLAFLMAWFPKQLPSKSTKAAAVAQQEMPDKNGGLLSPEVEPLTRDVSPEKDYDLASRRLSLLDEGFLESLKRLLQNKLLLYNIFAGVFYIMGESGAMTFSMKYVETQYHTSAAGASMISGTTLSHLCKGAEHIIHRCELKEVRMELLRSEGEGATRNPRENPPASGIVRHDSHMQKSRSDPAGNRTRFAYMGGSANVIAMVFGFLSSGFLIGKFKPRPKFVLGWNVLLGLVHVIGSVIYIFLGCEDKGLRGLDIATGKLNIVNECNSECGCEAIKYQPVCFPADGATFYSACHVGCHAATLGNNATAT</sequence>
<feature type="non-terminal residue" evidence="4">
    <location>
        <position position="443"/>
    </location>
</feature>
<gene>
    <name evidence="4" type="ORF">PR048_012328</name>
</gene>
<feature type="compositionally biased region" description="Basic and acidic residues" evidence="2">
    <location>
        <begin position="285"/>
        <end position="294"/>
    </location>
</feature>
<feature type="transmembrane region" description="Helical" evidence="3">
    <location>
        <begin position="357"/>
        <end position="377"/>
    </location>
</feature>
<dbReference type="Proteomes" id="UP001159363">
    <property type="component" value="Chromosome X"/>
</dbReference>
<feature type="transmembrane region" description="Helical" evidence="3">
    <location>
        <begin position="81"/>
        <end position="103"/>
    </location>
</feature>
<feature type="transmembrane region" description="Helical" evidence="3">
    <location>
        <begin position="213"/>
        <end position="234"/>
    </location>
</feature>
<dbReference type="SUPFAM" id="SSF103473">
    <property type="entry name" value="MFS general substrate transporter"/>
    <property type="match status" value="1"/>
</dbReference>
<keyword evidence="3" id="KW-1133">Transmembrane helix</keyword>
<organism evidence="4 5">
    <name type="scientific">Dryococelus australis</name>
    <dbReference type="NCBI Taxonomy" id="614101"/>
    <lineage>
        <taxon>Eukaryota</taxon>
        <taxon>Metazoa</taxon>
        <taxon>Ecdysozoa</taxon>
        <taxon>Arthropoda</taxon>
        <taxon>Hexapoda</taxon>
        <taxon>Insecta</taxon>
        <taxon>Pterygota</taxon>
        <taxon>Neoptera</taxon>
        <taxon>Polyneoptera</taxon>
        <taxon>Phasmatodea</taxon>
        <taxon>Verophasmatodea</taxon>
        <taxon>Anareolatae</taxon>
        <taxon>Phasmatidae</taxon>
        <taxon>Eurycanthinae</taxon>
        <taxon>Dryococelus</taxon>
    </lineage>
</organism>
<keyword evidence="3" id="KW-0812">Transmembrane</keyword>
<dbReference type="InterPro" id="IPR036259">
    <property type="entry name" value="MFS_trans_sf"/>
</dbReference>
<dbReference type="PANTHER" id="PTHR11388:SF131">
    <property type="entry name" value="SOLUTE CARRIER ORGANIC ANION TRANSPORTER FAMILY MEMBER"/>
    <property type="match status" value="1"/>
</dbReference>
<keyword evidence="3" id="KW-0472">Membrane</keyword>
<dbReference type="PANTHER" id="PTHR11388">
    <property type="entry name" value="ORGANIC ANION TRANSPORTER"/>
    <property type="match status" value="1"/>
</dbReference>
<feature type="transmembrane region" description="Helical" evidence="3">
    <location>
        <begin position="39"/>
        <end position="60"/>
    </location>
</feature>
<evidence type="ECO:0000313" key="5">
    <source>
        <dbReference type="Proteomes" id="UP001159363"/>
    </source>
</evidence>
<dbReference type="Gene3D" id="1.20.1250.20">
    <property type="entry name" value="MFS general substrate transporter like domains"/>
    <property type="match status" value="1"/>
</dbReference>
<feature type="transmembrane region" description="Helical" evidence="3">
    <location>
        <begin position="323"/>
        <end position="345"/>
    </location>
</feature>
<name>A0ABQ9HPP4_9NEOP</name>
<dbReference type="InterPro" id="IPR004156">
    <property type="entry name" value="OATP"/>
</dbReference>
<feature type="transmembrane region" description="Helical" evidence="3">
    <location>
        <begin position="123"/>
        <end position="143"/>
    </location>
</feature>
<reference evidence="4 5" key="1">
    <citation type="submission" date="2023-02" db="EMBL/GenBank/DDBJ databases">
        <title>LHISI_Scaffold_Assembly.</title>
        <authorList>
            <person name="Stuart O.P."/>
            <person name="Cleave R."/>
            <person name="Magrath M.J.L."/>
            <person name="Mikheyev A.S."/>
        </authorList>
    </citation>
    <scope>NUCLEOTIDE SEQUENCE [LARGE SCALE GENOMIC DNA]</scope>
    <source>
        <strain evidence="4">Daus_M_001</strain>
        <tissue evidence="4">Leg muscle</tissue>
    </source>
</reference>
<keyword evidence="1" id="KW-1015">Disulfide bond</keyword>
<feature type="compositionally biased region" description="Basic and acidic residues" evidence="2">
    <location>
        <begin position="303"/>
        <end position="314"/>
    </location>
</feature>
<comment type="caution">
    <text evidence="4">The sequence shown here is derived from an EMBL/GenBank/DDBJ whole genome shotgun (WGS) entry which is preliminary data.</text>
</comment>
<evidence type="ECO:0000256" key="2">
    <source>
        <dbReference type="SAM" id="MobiDB-lite"/>
    </source>
</evidence>
<feature type="region of interest" description="Disordered" evidence="2">
    <location>
        <begin position="285"/>
        <end position="319"/>
    </location>
</feature>